<organism evidence="5 6">
    <name type="scientific">Gossypium australe</name>
    <dbReference type="NCBI Taxonomy" id="47621"/>
    <lineage>
        <taxon>Eukaryota</taxon>
        <taxon>Viridiplantae</taxon>
        <taxon>Streptophyta</taxon>
        <taxon>Embryophyta</taxon>
        <taxon>Tracheophyta</taxon>
        <taxon>Spermatophyta</taxon>
        <taxon>Magnoliopsida</taxon>
        <taxon>eudicotyledons</taxon>
        <taxon>Gunneridae</taxon>
        <taxon>Pentapetalae</taxon>
        <taxon>rosids</taxon>
        <taxon>malvids</taxon>
        <taxon>Malvales</taxon>
        <taxon>Malvaceae</taxon>
        <taxon>Malvoideae</taxon>
        <taxon>Gossypium</taxon>
    </lineage>
</organism>
<comment type="caution">
    <text evidence="5">The sequence shown here is derived from an EMBL/GenBank/DDBJ whole genome shotgun (WGS) entry which is preliminary data.</text>
</comment>
<dbReference type="OrthoDB" id="190098at2759"/>
<gene>
    <name evidence="5" type="ORF">EPI10_020268</name>
</gene>
<dbReference type="AlphaFoldDB" id="A0A5B6WEE2"/>
<proteinExistence type="inferred from homology"/>
<dbReference type="GO" id="GO:0006887">
    <property type="term" value="P:exocytosis"/>
    <property type="evidence" value="ECO:0007669"/>
    <property type="project" value="UniProtKB-KW"/>
</dbReference>
<dbReference type="PANTHER" id="PTHR21292">
    <property type="entry name" value="EXOCYST COMPLEX COMPONENT SEC6-RELATED"/>
    <property type="match status" value="1"/>
</dbReference>
<sequence length="728" mass="83188">MMVEDLGVEAKEAAVREVAKILPLPELLQSISTIKADYITRQQANDAQLSTMVAEQVEQAQAGLESLNSSQKTISQLRENFISIEKLCQECQNLIENHDQIKLLSNVRNNLNTTLKDVEGMMSISVEASEARDSLSDDKELVNTYERLTALDGKRRFALAAVASHKEEVGREYFEDVDRTWETFEKTLWGHISNFYKLSKESPQTLVRALSFLDFPARVVEMQEILDQQLAEEAAEAEGDEAMAAIANPRRAGKKSTKSSASSKNLAQQKLKVQGKGYKDKCYEQIRKTVEERFNHLLTELVYEDLKAALEEVKTLGEELGDIYDYVAPCFPPRYEIFQLMVNLYTERFIQMLRLLSDRANELTNIEILKVTGWVVEYQESLIGLGVDETLAQVCSESGAMDPLMNSYVERMRATTRKWYLNILEADKVQPPKKTEEGKLYTPAAVDLFRILGEQVMIDFQAAEKQRLEEPASDIGLEPLCAMINNNLRCYDLALELSNSIIEALPQNYADQEAVRQTVNVIFEDPGVQELLVKLYHTEWCEGQVTEYLVATFGDYFTDVKMYIEERSFRRFVEACLEETAIVYVDHLLTQKNYIKEETIERMRLDEEVLMDFFREYISVSKVESRVRILSDLRDLASAESLDTFTLIYSNILEHQPDCPPDVVEKLVSLREGIPRKDAKEVVQECKEIYENSLVGGKPPRTGFVFPRVKCLTATKVNGDEKSHYFVM</sequence>
<keyword evidence="3" id="KW-0268">Exocytosis</keyword>
<keyword evidence="2" id="KW-0813">Transport</keyword>
<dbReference type="InterPro" id="IPR010326">
    <property type="entry name" value="EXOC3/Sec6"/>
</dbReference>
<reference evidence="6" key="1">
    <citation type="journal article" date="2019" name="Plant Biotechnol. J.">
        <title>Genome sequencing of the Australian wild diploid species Gossypium australe highlights disease resistance and delayed gland morphogenesis.</title>
        <authorList>
            <person name="Cai Y."/>
            <person name="Cai X."/>
            <person name="Wang Q."/>
            <person name="Wang P."/>
            <person name="Zhang Y."/>
            <person name="Cai C."/>
            <person name="Xu Y."/>
            <person name="Wang K."/>
            <person name="Zhou Z."/>
            <person name="Wang C."/>
            <person name="Geng S."/>
            <person name="Li B."/>
            <person name="Dong Q."/>
            <person name="Hou Y."/>
            <person name="Wang H."/>
            <person name="Ai P."/>
            <person name="Liu Z."/>
            <person name="Yi F."/>
            <person name="Sun M."/>
            <person name="An G."/>
            <person name="Cheng J."/>
            <person name="Zhang Y."/>
            <person name="Shi Q."/>
            <person name="Xie Y."/>
            <person name="Shi X."/>
            <person name="Chang Y."/>
            <person name="Huang F."/>
            <person name="Chen Y."/>
            <person name="Hong S."/>
            <person name="Mi L."/>
            <person name="Sun Q."/>
            <person name="Zhang L."/>
            <person name="Zhou B."/>
            <person name="Peng R."/>
            <person name="Zhang X."/>
            <person name="Liu F."/>
        </authorList>
    </citation>
    <scope>NUCLEOTIDE SEQUENCE [LARGE SCALE GENOMIC DNA]</scope>
    <source>
        <strain evidence="6">cv. PA1801</strain>
    </source>
</reference>
<evidence type="ECO:0000256" key="1">
    <source>
        <dbReference type="ARBA" id="ARBA00009447"/>
    </source>
</evidence>
<dbReference type="Gene3D" id="1.10.357.50">
    <property type="match status" value="2"/>
</dbReference>
<dbReference type="PANTHER" id="PTHR21292:SF1">
    <property type="entry name" value="EXOCYST COMPLEX COMPONENT 3"/>
    <property type="match status" value="1"/>
</dbReference>
<dbReference type="InterPro" id="IPR042532">
    <property type="entry name" value="EXOC3/Sec6_C"/>
</dbReference>
<accession>A0A5B6WEE2</accession>
<dbReference type="Pfam" id="PF06046">
    <property type="entry name" value="Sec6"/>
    <property type="match status" value="1"/>
</dbReference>
<dbReference type="Gene3D" id="1.10.357.70">
    <property type="entry name" value="Exocyst complex component Sec6, C-terminal domain"/>
    <property type="match status" value="1"/>
</dbReference>
<protein>
    <submittedName>
        <fullName evidence="5">Exocyst complex component SEC6</fullName>
    </submittedName>
</protein>
<dbReference type="FunFam" id="1.10.357.70:FF:000002">
    <property type="entry name" value="Exocyst complex component SEC6"/>
    <property type="match status" value="1"/>
</dbReference>
<name>A0A5B6WEE2_9ROSI</name>
<keyword evidence="6" id="KW-1185">Reference proteome</keyword>
<dbReference type="GO" id="GO:0051601">
    <property type="term" value="P:exocyst localization"/>
    <property type="evidence" value="ECO:0007669"/>
    <property type="project" value="TreeGrafter"/>
</dbReference>
<feature type="region of interest" description="Disordered" evidence="4">
    <location>
        <begin position="247"/>
        <end position="272"/>
    </location>
</feature>
<evidence type="ECO:0000313" key="6">
    <source>
        <dbReference type="Proteomes" id="UP000325315"/>
    </source>
</evidence>
<dbReference type="Proteomes" id="UP000325315">
    <property type="component" value="Unassembled WGS sequence"/>
</dbReference>
<comment type="similarity">
    <text evidence="1">Belongs to the SEC6 family.</text>
</comment>
<evidence type="ECO:0000313" key="5">
    <source>
        <dbReference type="EMBL" id="KAA3479783.1"/>
    </source>
</evidence>
<evidence type="ECO:0000256" key="3">
    <source>
        <dbReference type="ARBA" id="ARBA00022483"/>
    </source>
</evidence>
<evidence type="ECO:0000256" key="4">
    <source>
        <dbReference type="SAM" id="MobiDB-lite"/>
    </source>
</evidence>
<evidence type="ECO:0000256" key="2">
    <source>
        <dbReference type="ARBA" id="ARBA00022448"/>
    </source>
</evidence>
<dbReference type="GO" id="GO:0000145">
    <property type="term" value="C:exocyst"/>
    <property type="evidence" value="ECO:0007669"/>
    <property type="project" value="InterPro"/>
</dbReference>
<dbReference type="GO" id="GO:0000149">
    <property type="term" value="F:SNARE binding"/>
    <property type="evidence" value="ECO:0007669"/>
    <property type="project" value="TreeGrafter"/>
</dbReference>
<dbReference type="EMBL" id="SMMG02000003">
    <property type="protein sequence ID" value="KAA3479783.1"/>
    <property type="molecule type" value="Genomic_DNA"/>
</dbReference>